<protein>
    <submittedName>
        <fullName evidence="2">Uncharacterized protein</fullName>
    </submittedName>
</protein>
<dbReference type="EMBL" id="VIWO01000002">
    <property type="protein sequence ID" value="TWF42810.1"/>
    <property type="molecule type" value="Genomic_DNA"/>
</dbReference>
<gene>
    <name evidence="2" type="ORF">FHW36_102571</name>
</gene>
<keyword evidence="1" id="KW-0812">Transmembrane</keyword>
<accession>A0A561PXG4</accession>
<sequence length="213" mass="24615">MELISRPFFPDEIRLLNKLKLKYSQKAVSRLKVYDLLLIFITGIAFADMATMIKSGLGIAVFGTLVGLCFFVVLFAPFERYQNNRRIKRKWSVANSLLMQNGLTVTRVNALQIALAAEYEDEGDLYLVAYKPDAVLYLWDNNYQLSKRLPCLNFDIYPEEFTRLTGRQVYTLSEQIMPVSIAAAHKWKYLKKYGSPRQLSTEEISMEDLIARF</sequence>
<dbReference type="Proteomes" id="UP000320811">
    <property type="component" value="Unassembled WGS sequence"/>
</dbReference>
<dbReference type="RefSeq" id="WP_145667201.1">
    <property type="nucleotide sequence ID" value="NZ_VIWO01000002.1"/>
</dbReference>
<dbReference type="AlphaFoldDB" id="A0A561PXG4"/>
<comment type="caution">
    <text evidence="2">The sequence shown here is derived from an EMBL/GenBank/DDBJ whole genome shotgun (WGS) entry which is preliminary data.</text>
</comment>
<organism evidence="2 3">
    <name type="scientific">Chitinophaga polysaccharea</name>
    <dbReference type="NCBI Taxonomy" id="1293035"/>
    <lineage>
        <taxon>Bacteria</taxon>
        <taxon>Pseudomonadati</taxon>
        <taxon>Bacteroidota</taxon>
        <taxon>Chitinophagia</taxon>
        <taxon>Chitinophagales</taxon>
        <taxon>Chitinophagaceae</taxon>
        <taxon>Chitinophaga</taxon>
    </lineage>
</organism>
<evidence type="ECO:0000313" key="3">
    <source>
        <dbReference type="Proteomes" id="UP000320811"/>
    </source>
</evidence>
<reference evidence="2 3" key="1">
    <citation type="submission" date="2019-06" db="EMBL/GenBank/DDBJ databases">
        <title>Sorghum-associated microbial communities from plants grown in Nebraska, USA.</title>
        <authorList>
            <person name="Schachtman D."/>
        </authorList>
    </citation>
    <scope>NUCLEOTIDE SEQUENCE [LARGE SCALE GENOMIC DNA]</scope>
    <source>
        <strain evidence="2 3">1209</strain>
    </source>
</reference>
<keyword evidence="1" id="KW-0472">Membrane</keyword>
<evidence type="ECO:0000256" key="1">
    <source>
        <dbReference type="SAM" id="Phobius"/>
    </source>
</evidence>
<evidence type="ECO:0000313" key="2">
    <source>
        <dbReference type="EMBL" id="TWF42810.1"/>
    </source>
</evidence>
<proteinExistence type="predicted"/>
<keyword evidence="3" id="KW-1185">Reference proteome</keyword>
<feature type="transmembrane region" description="Helical" evidence="1">
    <location>
        <begin position="33"/>
        <end position="53"/>
    </location>
</feature>
<feature type="transmembrane region" description="Helical" evidence="1">
    <location>
        <begin position="59"/>
        <end position="78"/>
    </location>
</feature>
<dbReference type="OrthoDB" id="667178at2"/>
<name>A0A561PXG4_9BACT</name>
<keyword evidence="1" id="KW-1133">Transmembrane helix</keyword>